<gene>
    <name evidence="8" type="ORF">ABUW04_04650</name>
</gene>
<keyword evidence="4 7" id="KW-1133">Transmembrane helix</keyword>
<feature type="transmembrane region" description="Helical" evidence="7">
    <location>
        <begin position="50"/>
        <end position="70"/>
    </location>
</feature>
<dbReference type="Pfam" id="PF07690">
    <property type="entry name" value="MFS_1"/>
    <property type="match status" value="1"/>
</dbReference>
<feature type="transmembrane region" description="Helical" evidence="7">
    <location>
        <begin position="82"/>
        <end position="103"/>
    </location>
</feature>
<comment type="subcellular location">
    <subcellularLocation>
        <location evidence="1">Cell membrane</location>
        <topology evidence="1">Multi-pass membrane protein</topology>
    </subcellularLocation>
</comment>
<comment type="caution">
    <text evidence="8">The sequence shown here is derived from an EMBL/GenBank/DDBJ whole genome shotgun (WGS) entry which is preliminary data.</text>
</comment>
<reference evidence="8 9" key="1">
    <citation type="submission" date="2024-06" db="EMBL/GenBank/DDBJ databases">
        <authorList>
            <person name="Lee S.D."/>
        </authorList>
    </citation>
    <scope>NUCLEOTIDE SEQUENCE [LARGE SCALE GENOMIC DNA]</scope>
    <source>
        <strain evidence="8 9">N1-10</strain>
    </source>
</reference>
<accession>A0ABV6XH03</accession>
<keyword evidence="9" id="KW-1185">Reference proteome</keyword>
<dbReference type="Gene3D" id="1.20.1250.20">
    <property type="entry name" value="MFS general substrate transporter like domains"/>
    <property type="match status" value="1"/>
</dbReference>
<evidence type="ECO:0000313" key="9">
    <source>
        <dbReference type="Proteomes" id="UP001592581"/>
    </source>
</evidence>
<evidence type="ECO:0000313" key="8">
    <source>
        <dbReference type="EMBL" id="MFC1437539.1"/>
    </source>
</evidence>
<dbReference type="PANTHER" id="PTHR23513:SF6">
    <property type="entry name" value="MAJOR FACILITATOR SUPERFAMILY ASSOCIATED DOMAIN-CONTAINING PROTEIN"/>
    <property type="match status" value="1"/>
</dbReference>
<dbReference type="InterPro" id="IPR036259">
    <property type="entry name" value="MFS_trans_sf"/>
</dbReference>
<sequence>MRRERSAHVLVRYADFRRLFIGNSVSQLGSSVTTVALPLSAVVYVHASPFQMGLLGAAALAPHFVLGLPAGVWVDRLPYRRILVGADIAQAVLIGAVPVLALLHALSLWQLYLVVTLAGVASLFENVTAQSFTPSLLPREQLASANSALMAGSATVSTTGSAMGSALVTLFAAPFALALDAVSFAVAGACKARISSTGPVRAPSGGSAWGPRSRSAYAPCSPGPPSER</sequence>
<keyword evidence="3 7" id="KW-0812">Transmembrane</keyword>
<name>A0ABV6XH03_9ACTN</name>
<dbReference type="RefSeq" id="WP_380562955.1">
    <property type="nucleotide sequence ID" value="NZ_JBEUKS010000001.1"/>
</dbReference>
<keyword evidence="2" id="KW-1003">Cell membrane</keyword>
<dbReference type="CDD" id="cd06173">
    <property type="entry name" value="MFS_MefA_like"/>
    <property type="match status" value="1"/>
</dbReference>
<evidence type="ECO:0000256" key="2">
    <source>
        <dbReference type="ARBA" id="ARBA00022475"/>
    </source>
</evidence>
<evidence type="ECO:0000256" key="3">
    <source>
        <dbReference type="ARBA" id="ARBA00022692"/>
    </source>
</evidence>
<proteinExistence type="predicted"/>
<dbReference type="Proteomes" id="UP001592581">
    <property type="component" value="Unassembled WGS sequence"/>
</dbReference>
<dbReference type="InterPro" id="IPR011701">
    <property type="entry name" value="MFS"/>
</dbReference>
<protein>
    <submittedName>
        <fullName evidence="8">MFS transporter</fullName>
    </submittedName>
</protein>
<dbReference type="PANTHER" id="PTHR23513">
    <property type="entry name" value="INTEGRAL MEMBRANE EFFLUX PROTEIN-RELATED"/>
    <property type="match status" value="1"/>
</dbReference>
<evidence type="ECO:0000256" key="4">
    <source>
        <dbReference type="ARBA" id="ARBA00022989"/>
    </source>
</evidence>
<feature type="region of interest" description="Disordered" evidence="6">
    <location>
        <begin position="196"/>
        <end position="228"/>
    </location>
</feature>
<dbReference type="SUPFAM" id="SSF103473">
    <property type="entry name" value="MFS general substrate transporter"/>
    <property type="match status" value="1"/>
</dbReference>
<evidence type="ECO:0000256" key="6">
    <source>
        <dbReference type="SAM" id="MobiDB-lite"/>
    </source>
</evidence>
<dbReference type="EMBL" id="JBEUKS010000001">
    <property type="protein sequence ID" value="MFC1437539.1"/>
    <property type="molecule type" value="Genomic_DNA"/>
</dbReference>
<evidence type="ECO:0000256" key="7">
    <source>
        <dbReference type="SAM" id="Phobius"/>
    </source>
</evidence>
<organism evidence="8 9">
    <name type="scientific">Streptacidiphilus jeojiensis</name>
    <dbReference type="NCBI Taxonomy" id="3229225"/>
    <lineage>
        <taxon>Bacteria</taxon>
        <taxon>Bacillati</taxon>
        <taxon>Actinomycetota</taxon>
        <taxon>Actinomycetes</taxon>
        <taxon>Kitasatosporales</taxon>
        <taxon>Streptomycetaceae</taxon>
        <taxon>Streptacidiphilus</taxon>
    </lineage>
</organism>
<evidence type="ECO:0000256" key="1">
    <source>
        <dbReference type="ARBA" id="ARBA00004651"/>
    </source>
</evidence>
<feature type="transmembrane region" description="Helical" evidence="7">
    <location>
        <begin position="20"/>
        <end position="44"/>
    </location>
</feature>
<evidence type="ECO:0000256" key="5">
    <source>
        <dbReference type="ARBA" id="ARBA00023136"/>
    </source>
</evidence>
<keyword evidence="5 7" id="KW-0472">Membrane</keyword>